<feature type="transmembrane region" description="Helical" evidence="14">
    <location>
        <begin position="317"/>
        <end position="336"/>
    </location>
</feature>
<dbReference type="GO" id="GO:0004984">
    <property type="term" value="F:olfactory receptor activity"/>
    <property type="evidence" value="ECO:0000318"/>
    <property type="project" value="GO_Central"/>
</dbReference>
<feature type="transmembrane region" description="Helical" evidence="14">
    <location>
        <begin position="497"/>
        <end position="516"/>
    </location>
</feature>
<dbReference type="VEuPathDB" id="HostDB:ENSMMUG00000057822"/>
<dbReference type="OMA" id="HLFITRW"/>
<evidence type="ECO:0000313" key="17">
    <source>
        <dbReference type="Proteomes" id="UP000006718"/>
    </source>
</evidence>
<dbReference type="InterPro" id="IPR000725">
    <property type="entry name" value="Olfact_rcpt"/>
</dbReference>
<keyword evidence="5 13" id="KW-0812">Transmembrane</keyword>
<dbReference type="GeneTree" id="ENSGT01090000260086"/>
<reference evidence="17" key="1">
    <citation type="journal article" date="2007" name="Science">
        <title>Evolutionary and biomedical insights from the rhesus macaque genome.</title>
        <authorList>
            <person name="Gibbs R.A."/>
            <person name="Rogers J."/>
            <person name="Katze M.G."/>
            <person name="Bumgarner R."/>
            <person name="Weinstock G.M."/>
            <person name="Mardis E.R."/>
            <person name="Remington K.A."/>
            <person name="Strausberg R.L."/>
            <person name="Venter J.C."/>
            <person name="Wilson R.K."/>
            <person name="Batzer M.A."/>
            <person name="Bustamante C.D."/>
            <person name="Eichler E.E."/>
            <person name="Hahn M.W."/>
            <person name="Hardison R.C."/>
            <person name="Makova K.D."/>
            <person name="Miller W."/>
            <person name="Milosavljevic A."/>
            <person name="Palermo R.E."/>
            <person name="Siepel A."/>
            <person name="Sikela J.M."/>
            <person name="Attaway T."/>
            <person name="Bell S."/>
            <person name="Bernard K.E."/>
            <person name="Buhay C.J."/>
            <person name="Chandrabose M.N."/>
            <person name="Dao M."/>
            <person name="Davis C."/>
            <person name="Delehaunty K.D."/>
            <person name="Ding Y."/>
            <person name="Dinh H.H."/>
            <person name="Dugan-Rocha S."/>
            <person name="Fulton L.A."/>
            <person name="Gabisi R.A."/>
            <person name="Garner T.T."/>
            <person name="Godfrey J."/>
            <person name="Hawes A.C."/>
            <person name="Hernandez J."/>
            <person name="Hines S."/>
            <person name="Holder M."/>
            <person name="Hume J."/>
            <person name="Jhangiani S.N."/>
            <person name="Joshi V."/>
            <person name="Khan Z.M."/>
            <person name="Kirkness E.F."/>
            <person name="Cree A."/>
            <person name="Fowler R.G."/>
            <person name="Lee S."/>
            <person name="Lewis L.R."/>
            <person name="Li Z."/>
            <person name="Liu Y.-S."/>
            <person name="Moore S.M."/>
            <person name="Muzny D."/>
            <person name="Nazareth L.V."/>
            <person name="Ngo D.N."/>
            <person name="Okwuonu G.O."/>
            <person name="Pai G."/>
            <person name="Parker D."/>
            <person name="Paul H.A."/>
            <person name="Pfannkoch C."/>
            <person name="Pohl C.S."/>
            <person name="Rogers Y.-H.C."/>
            <person name="Ruiz S.J."/>
            <person name="Sabo A."/>
            <person name="Santibanez J."/>
            <person name="Schneider B.W."/>
            <person name="Smith S.M."/>
            <person name="Sodergren E."/>
            <person name="Svatek A.F."/>
            <person name="Utterback T.R."/>
            <person name="Vattathil S."/>
            <person name="Warren W."/>
            <person name="White C.S."/>
            <person name="Chinwalla A.T."/>
            <person name="Feng Y."/>
            <person name="Halpern A.L."/>
            <person name="Hillier L.W."/>
            <person name="Huang X."/>
            <person name="Minx P."/>
            <person name="Nelson J.O."/>
            <person name="Pepin K.H."/>
            <person name="Qin X."/>
            <person name="Sutton G.G."/>
            <person name="Venter E."/>
            <person name="Walenz B.P."/>
            <person name="Wallis J.W."/>
            <person name="Worley K.C."/>
            <person name="Yang S.-P."/>
            <person name="Jones S.M."/>
            <person name="Marra M.A."/>
            <person name="Rocchi M."/>
            <person name="Schein J.E."/>
            <person name="Baertsch R."/>
            <person name="Clarke L."/>
            <person name="Csuros M."/>
            <person name="Glasscock J."/>
            <person name="Harris R.A."/>
            <person name="Havlak P."/>
            <person name="Jackson A.R."/>
            <person name="Jiang H."/>
            <person name="Liu Y."/>
            <person name="Messina D.N."/>
            <person name="Shen Y."/>
            <person name="Song H.X.-Z."/>
            <person name="Wylie T."/>
            <person name="Zhang L."/>
            <person name="Birney E."/>
            <person name="Han K."/>
            <person name="Konkel M.K."/>
            <person name="Lee J."/>
            <person name="Smit A.F.A."/>
            <person name="Ullmer B."/>
            <person name="Wang H."/>
            <person name="Xing J."/>
            <person name="Burhans R."/>
            <person name="Cheng Z."/>
            <person name="Karro J.E."/>
            <person name="Ma J."/>
            <person name="Raney B."/>
            <person name="She X."/>
            <person name="Cox M.J."/>
            <person name="Demuth J.P."/>
            <person name="Dumas L.J."/>
            <person name="Han S.-G."/>
            <person name="Hopkins J."/>
            <person name="Karimpour-Fard A."/>
            <person name="Kim Y.H."/>
            <person name="Pollack J.R."/>
            <person name="Vinar T."/>
            <person name="Addo-Quaye C."/>
            <person name="Degenhardt J."/>
            <person name="Denby A."/>
            <person name="Hubisz M.J."/>
            <person name="Indap A."/>
            <person name="Kosiol C."/>
            <person name="Lahn B.T."/>
            <person name="Lawson H.A."/>
            <person name="Marklein A."/>
            <person name="Nielsen R."/>
            <person name="Vallender E.J."/>
            <person name="Clark A.G."/>
            <person name="Ferguson B."/>
            <person name="Hernandez R.D."/>
            <person name="Hirani K."/>
            <person name="Kehrer-Sawatzki H."/>
            <person name="Kolb J."/>
            <person name="Patil S."/>
            <person name="Pu L.-L."/>
            <person name="Ren Y."/>
            <person name="Smith D.G."/>
            <person name="Wheeler D.A."/>
            <person name="Schenck I."/>
            <person name="Ball E.V."/>
            <person name="Chen R."/>
            <person name="Cooper D.N."/>
            <person name="Giardine B."/>
            <person name="Hsu F."/>
            <person name="Kent W.J."/>
            <person name="Lesk A."/>
            <person name="Nelson D.L."/>
            <person name="O'brien W.E."/>
            <person name="Pruefer K."/>
            <person name="Stenson P.D."/>
            <person name="Wallace J.C."/>
            <person name="Ke H."/>
            <person name="Liu X.-M."/>
            <person name="Wang P."/>
            <person name="Xiang A.P."/>
            <person name="Yang F."/>
            <person name="Barber G.P."/>
            <person name="Haussler D."/>
            <person name="Karolchik D."/>
            <person name="Kern A.D."/>
            <person name="Kuhn R.M."/>
            <person name="Smith K.E."/>
            <person name="Zwieg A.S."/>
        </authorList>
    </citation>
    <scope>NUCLEOTIDE SEQUENCE [LARGE SCALE GENOMIC DNA]</scope>
    <source>
        <strain evidence="17">17573</strain>
    </source>
</reference>
<name>A0A5F8AGF3_MACMU</name>
<dbReference type="SUPFAM" id="SSF81321">
    <property type="entry name" value="Family A G protein-coupled receptor-like"/>
    <property type="match status" value="1"/>
</dbReference>
<keyword evidence="6" id="KW-0552">Olfaction</keyword>
<feature type="transmembrane region" description="Helical" evidence="14">
    <location>
        <begin position="395"/>
        <end position="416"/>
    </location>
</feature>
<evidence type="ECO:0000313" key="16">
    <source>
        <dbReference type="Ensembl" id="ENSMMUP00000076992.1"/>
    </source>
</evidence>
<dbReference type="PROSITE" id="PS50262">
    <property type="entry name" value="G_PROTEIN_RECEP_F1_2"/>
    <property type="match status" value="1"/>
</dbReference>
<dbReference type="Gene3D" id="1.20.1070.10">
    <property type="entry name" value="Rhodopsin 7-helix transmembrane proteins"/>
    <property type="match status" value="1"/>
</dbReference>
<keyword evidence="12 13" id="KW-0807">Transducer</keyword>
<evidence type="ECO:0000256" key="11">
    <source>
        <dbReference type="ARBA" id="ARBA00023180"/>
    </source>
</evidence>
<feature type="transmembrane region" description="Helical" evidence="14">
    <location>
        <begin position="528"/>
        <end position="547"/>
    </location>
</feature>
<feature type="transmembrane region" description="Helical" evidence="14">
    <location>
        <begin position="356"/>
        <end position="375"/>
    </location>
</feature>
<gene>
    <name evidence="16" type="primary">LOC703727</name>
</gene>
<dbReference type="InterPro" id="IPR000276">
    <property type="entry name" value="GPCR_Rhodpsn"/>
</dbReference>
<protein>
    <submittedName>
        <fullName evidence="16">Olfactory receptor family 6 subfamily V member 1</fullName>
    </submittedName>
</protein>
<keyword evidence="9 14" id="KW-0472">Membrane</keyword>
<feature type="transmembrane region" description="Helical" evidence="14">
    <location>
        <begin position="278"/>
        <end position="305"/>
    </location>
</feature>
<evidence type="ECO:0000256" key="2">
    <source>
        <dbReference type="ARBA" id="ARBA00004651"/>
    </source>
</evidence>
<keyword evidence="10 13" id="KW-0675">Receptor</keyword>
<feature type="transmembrane region" description="Helical" evidence="14">
    <location>
        <begin position="55"/>
        <end position="73"/>
    </location>
</feature>
<dbReference type="STRING" id="9544.ENSMMUP00000076992"/>
<evidence type="ECO:0000256" key="3">
    <source>
        <dbReference type="ARBA" id="ARBA00022475"/>
    </source>
</evidence>
<keyword evidence="8 13" id="KW-0297">G-protein coupled receptor</keyword>
<dbReference type="InterPro" id="IPR047132">
    <property type="entry name" value="Olfact_rcpt_6C-like"/>
</dbReference>
<keyword evidence="3" id="KW-1003">Cell membrane</keyword>
<comment type="function">
    <text evidence="1">Odorant receptor.</text>
</comment>
<dbReference type="Ensembl" id="ENSMMUT00000089537.1">
    <property type="protein sequence ID" value="ENSMMUP00000076992.1"/>
    <property type="gene ID" value="ENSMMUG00000057822.1"/>
</dbReference>
<accession>A0A5F8AGF3</accession>
<feature type="transmembrane region" description="Helical" evidence="14">
    <location>
        <begin position="229"/>
        <end position="258"/>
    </location>
</feature>
<feature type="transmembrane region" description="Helical" evidence="14">
    <location>
        <begin position="31"/>
        <end position="49"/>
    </location>
</feature>
<keyword evidence="11" id="KW-0325">Glycoprotein</keyword>
<dbReference type="PRINTS" id="PR00237">
    <property type="entry name" value="GPCRRHODOPSN"/>
</dbReference>
<evidence type="ECO:0000256" key="1">
    <source>
        <dbReference type="ARBA" id="ARBA00002936"/>
    </source>
</evidence>
<keyword evidence="7 14" id="KW-1133">Transmembrane helix</keyword>
<evidence type="ECO:0000256" key="12">
    <source>
        <dbReference type="ARBA" id="ARBA00023224"/>
    </source>
</evidence>
<feature type="transmembrane region" description="Helical" evidence="14">
    <location>
        <begin position="193"/>
        <end position="217"/>
    </location>
</feature>
<evidence type="ECO:0000256" key="4">
    <source>
        <dbReference type="ARBA" id="ARBA00022606"/>
    </source>
</evidence>
<comment type="subcellular location">
    <subcellularLocation>
        <location evidence="2">Cell membrane</location>
        <topology evidence="2">Multi-pass membrane protein</topology>
    </subcellularLocation>
</comment>
<evidence type="ECO:0000256" key="8">
    <source>
        <dbReference type="ARBA" id="ARBA00023040"/>
    </source>
</evidence>
<dbReference type="PRINTS" id="PR00245">
    <property type="entry name" value="OLFACTORYR"/>
</dbReference>
<dbReference type="PROSITE" id="PS00237">
    <property type="entry name" value="G_PROTEIN_RECEP_F1_1"/>
    <property type="match status" value="1"/>
</dbReference>
<organism evidence="16 17">
    <name type="scientific">Macaca mulatta</name>
    <name type="common">Rhesus macaque</name>
    <dbReference type="NCBI Taxonomy" id="9544"/>
    <lineage>
        <taxon>Eukaryota</taxon>
        <taxon>Metazoa</taxon>
        <taxon>Chordata</taxon>
        <taxon>Craniata</taxon>
        <taxon>Vertebrata</taxon>
        <taxon>Euteleostomi</taxon>
        <taxon>Mammalia</taxon>
        <taxon>Eutheria</taxon>
        <taxon>Euarchontoglires</taxon>
        <taxon>Primates</taxon>
        <taxon>Haplorrhini</taxon>
        <taxon>Catarrhini</taxon>
        <taxon>Cercopithecidae</taxon>
        <taxon>Cercopithecinae</taxon>
        <taxon>Macaca</taxon>
    </lineage>
</organism>
<dbReference type="Proteomes" id="UP000006718">
    <property type="component" value="Chromosome 3"/>
</dbReference>
<dbReference type="InParanoid" id="A0A5F8AGF3"/>
<dbReference type="PANTHER" id="PTHR26454:SF10">
    <property type="entry name" value="OLFACTORY RECEPTOR 6V1"/>
    <property type="match status" value="1"/>
</dbReference>
<keyword evidence="4" id="KW-0716">Sensory transduction</keyword>
<reference evidence="16" key="4">
    <citation type="submission" date="2025-09" db="UniProtKB">
        <authorList>
            <consortium name="Ensembl"/>
        </authorList>
    </citation>
    <scope>IDENTIFICATION</scope>
    <source>
        <strain evidence="16">17573</strain>
    </source>
</reference>
<dbReference type="GO" id="GO:0004930">
    <property type="term" value="F:G protein-coupled receptor activity"/>
    <property type="evidence" value="ECO:0007669"/>
    <property type="project" value="UniProtKB-KW"/>
</dbReference>
<dbReference type="PRINTS" id="PR02045">
    <property type="entry name" value="F138DOMAIN"/>
</dbReference>
<proteinExistence type="inferred from homology"/>
<evidence type="ECO:0000259" key="15">
    <source>
        <dbReference type="PROSITE" id="PS50262"/>
    </source>
</evidence>
<dbReference type="SMR" id="A0A5F8AGF3"/>
<evidence type="ECO:0000256" key="14">
    <source>
        <dbReference type="SAM" id="Phobius"/>
    </source>
</evidence>
<evidence type="ECO:0000256" key="7">
    <source>
        <dbReference type="ARBA" id="ARBA00022989"/>
    </source>
</evidence>
<dbReference type="GO" id="GO:0005886">
    <property type="term" value="C:plasma membrane"/>
    <property type="evidence" value="ECO:0007669"/>
    <property type="project" value="UniProtKB-SubCell"/>
</dbReference>
<keyword evidence="17" id="KW-1185">Reference proteome</keyword>
<dbReference type="PANTHER" id="PTHR26454">
    <property type="entry name" value="OLFACTORY RECEPTOR"/>
    <property type="match status" value="1"/>
</dbReference>
<reference evidence="16" key="2">
    <citation type="submission" date="2019-01" db="EMBL/GenBank/DDBJ databases">
        <authorList>
            <person name="Graves T."/>
            <person name="Eichler E.E."/>
            <person name="Wilson R.K."/>
        </authorList>
    </citation>
    <scope>NUCLEOTIDE SEQUENCE [LARGE SCALE GENOMIC DNA]</scope>
    <source>
        <strain evidence="16">17573</strain>
    </source>
</reference>
<reference evidence="16" key="3">
    <citation type="submission" date="2025-08" db="UniProtKB">
        <authorList>
            <consortium name="Ensembl"/>
        </authorList>
    </citation>
    <scope>IDENTIFICATION</scope>
    <source>
        <strain evidence="16">17573</strain>
    </source>
</reference>
<evidence type="ECO:0000256" key="10">
    <source>
        <dbReference type="ARBA" id="ARBA00023170"/>
    </source>
</evidence>
<evidence type="ECO:0000256" key="5">
    <source>
        <dbReference type="ARBA" id="ARBA00022692"/>
    </source>
</evidence>
<feature type="domain" description="G-protein coupled receptors family 1 profile" evidence="15">
    <location>
        <begin position="296"/>
        <end position="545"/>
    </location>
</feature>
<dbReference type="CDD" id="cd15912">
    <property type="entry name" value="7tmA_OR6C-like"/>
    <property type="match status" value="1"/>
</dbReference>
<comment type="similarity">
    <text evidence="13">Belongs to the G-protein coupled receptor 1 family.</text>
</comment>
<evidence type="ECO:0000256" key="9">
    <source>
        <dbReference type="ARBA" id="ARBA00023136"/>
    </source>
</evidence>
<dbReference type="FunCoup" id="A0A5F8AGF3">
    <property type="interactions" value="241"/>
</dbReference>
<dbReference type="FunFam" id="1.20.1070.10:FF:000010">
    <property type="entry name" value="Olfactory receptor"/>
    <property type="match status" value="1"/>
</dbReference>
<dbReference type="Pfam" id="PF13853">
    <property type="entry name" value="7tm_4"/>
    <property type="match status" value="1"/>
</dbReference>
<feature type="transmembrane region" description="Helical" evidence="14">
    <location>
        <begin position="167"/>
        <end position="187"/>
    </location>
</feature>
<evidence type="ECO:0000256" key="13">
    <source>
        <dbReference type="RuleBase" id="RU000688"/>
    </source>
</evidence>
<dbReference type="AlphaFoldDB" id="A0A5F8AGF3"/>
<evidence type="ECO:0000256" key="6">
    <source>
        <dbReference type="ARBA" id="ARBA00022725"/>
    </source>
</evidence>
<dbReference type="InterPro" id="IPR017452">
    <property type="entry name" value="GPCR_Rhodpsn_7TM"/>
</dbReference>
<feature type="transmembrane region" description="Helical" evidence="14">
    <location>
        <begin position="455"/>
        <end position="476"/>
    </location>
</feature>
<sequence>MLSLPPLFFSVFLPFLYFSISPSLLFEFFSVLSLFLCCFLLVFSLNVNVCCHVVFLNPLLCFSLFFFFFFSFLRWSLALSRRVECSGTTSAHCNFHLPGSSNSRASALQVAEITGTCTWLIFVFLVETGFHHVGQAGLELLTSSDPPTSASQSAEITGMSHHPQPSLFLIMAFYVFRFADTLTLFLYDSPIPLLSLLLFLSAHLFITRWLLALLSLFSVSVPVSSVSRSVVLCLYLSVPASPSVFCFLCMQGPSLWIMANLSQPSEFVLSGFSSFGELQALLYGPFLMLYLLAFMGNTIIIVMVIADTHLHTPMYFFLANFSLLEILVTMTAVPRMLSDLLVPHKVITFTGCMVQFYFYFSLGSTSFLILTDVALDRFVAICHPLRYGTLMSRAVCVQLAGAAWSAPFLAMVPTVLSRAHLDYCHGNVINHFFCDSAPLLQLSCSDTRLLEFWDFLMALAFVLSSFLVTLISYGYIVTTVLRIPSASSRRKTFSTCGSHLTLVFIGYSSTIFLYVRPGKAHSVQVRKVVALVTSVLTPFLNPFILTFRNETVKTVLQGQMQRLKGLCKAQ</sequence>